<organism evidence="1 2">
    <name type="scientific">Shewanella salipaludis</name>
    <dbReference type="NCBI Taxonomy" id="2723052"/>
    <lineage>
        <taxon>Bacteria</taxon>
        <taxon>Pseudomonadati</taxon>
        <taxon>Pseudomonadota</taxon>
        <taxon>Gammaproteobacteria</taxon>
        <taxon>Alteromonadales</taxon>
        <taxon>Shewanellaceae</taxon>
        <taxon>Shewanella</taxon>
    </lineage>
</organism>
<evidence type="ECO:0000313" key="1">
    <source>
        <dbReference type="EMBL" id="NMH65949.1"/>
    </source>
</evidence>
<accession>A0A972JL94</accession>
<dbReference type="RefSeq" id="WP_169564675.1">
    <property type="nucleotide sequence ID" value="NZ_JAAXYH010000008.1"/>
</dbReference>
<name>A0A972JL94_9GAMM</name>
<evidence type="ECO:0000313" key="2">
    <source>
        <dbReference type="Proteomes" id="UP000737113"/>
    </source>
</evidence>
<dbReference type="EMBL" id="JAAXYH010000008">
    <property type="protein sequence ID" value="NMH65949.1"/>
    <property type="molecule type" value="Genomic_DNA"/>
</dbReference>
<dbReference type="AlphaFoldDB" id="A0A972JL94"/>
<proteinExistence type="predicted"/>
<keyword evidence="2" id="KW-1185">Reference proteome</keyword>
<sequence>MNNSIDSLWHHYSETRFLLTQSLSCQLSFAIISAHNPLGTLLTPCQNRLLDRQLQSEIEKLHRPYRALVGAAADLTHMEKSWAVFIDRELAVELGRRFNQNAIYYVEQGRLSLLPCIAARDELKLGSFTERVKLVTELPELNG</sequence>
<dbReference type="Pfam" id="PF11697">
    <property type="entry name" value="DUF3293"/>
    <property type="match status" value="1"/>
</dbReference>
<dbReference type="InterPro" id="IPR021710">
    <property type="entry name" value="DUF3293"/>
</dbReference>
<reference evidence="1" key="1">
    <citation type="submission" date="2020-04" db="EMBL/GenBank/DDBJ databases">
        <title>Description of Shewanella salipaludis sp. nov., isolated from a salt marsh.</title>
        <authorList>
            <person name="Park S."/>
            <person name="Yoon J.-H."/>
        </authorList>
    </citation>
    <scope>NUCLEOTIDE SEQUENCE</scope>
    <source>
        <strain evidence="1">SHSM-M6</strain>
    </source>
</reference>
<gene>
    <name evidence="1" type="ORF">HC757_12340</name>
</gene>
<comment type="caution">
    <text evidence="1">The sequence shown here is derived from an EMBL/GenBank/DDBJ whole genome shotgun (WGS) entry which is preliminary data.</text>
</comment>
<dbReference type="Proteomes" id="UP000737113">
    <property type="component" value="Unassembled WGS sequence"/>
</dbReference>
<protein>
    <submittedName>
        <fullName evidence="1">DUF3293 domain-containing protein</fullName>
    </submittedName>
</protein>